<dbReference type="PANTHER" id="PTHR37722">
    <property type="entry name" value="OS01G0167700 PROTEIN"/>
    <property type="match status" value="1"/>
</dbReference>
<organism evidence="2 3">
    <name type="scientific">Papaver nudicaule</name>
    <name type="common">Iceland poppy</name>
    <dbReference type="NCBI Taxonomy" id="74823"/>
    <lineage>
        <taxon>Eukaryota</taxon>
        <taxon>Viridiplantae</taxon>
        <taxon>Streptophyta</taxon>
        <taxon>Embryophyta</taxon>
        <taxon>Tracheophyta</taxon>
        <taxon>Spermatophyta</taxon>
        <taxon>Magnoliopsida</taxon>
        <taxon>Ranunculales</taxon>
        <taxon>Papaveraceae</taxon>
        <taxon>Papaveroideae</taxon>
        <taxon>Papaver</taxon>
    </lineage>
</organism>
<reference evidence="2" key="1">
    <citation type="submission" date="2022-03" db="EMBL/GenBank/DDBJ databases">
        <title>A functionally conserved STORR gene fusion in Papaver species that diverged 16.8 million years ago.</title>
        <authorList>
            <person name="Catania T."/>
        </authorList>
    </citation>
    <scope>NUCLEOTIDE SEQUENCE</scope>
    <source>
        <strain evidence="2">S-191538</strain>
    </source>
</reference>
<evidence type="ECO:0000313" key="3">
    <source>
        <dbReference type="Proteomes" id="UP001177140"/>
    </source>
</evidence>
<comment type="caution">
    <text evidence="2">The sequence shown here is derived from an EMBL/GenBank/DDBJ whole genome shotgun (WGS) entry which is preliminary data.</text>
</comment>
<feature type="compositionally biased region" description="Basic and acidic residues" evidence="1">
    <location>
        <begin position="27"/>
        <end position="44"/>
    </location>
</feature>
<name>A0AA41RWR8_PAPNU</name>
<evidence type="ECO:0000313" key="2">
    <source>
        <dbReference type="EMBL" id="MCL7025966.1"/>
    </source>
</evidence>
<sequence>MSRTEGVPPYSSHRLDPQGGAALPALARERNDDTECEDKPERQQSDCGFLPEKEREVSVGINGFLSQDEKTVDDSDYKDLQSKYKGIHEETVELLGKSKARDSSQTLEETSCAAKEILDKLGIFIRWFLEIIYILNTYFCFRHHFHAGLPPLIQSGRTGNEQTEELERVDGGKREKSKKNIAYMVMLDSYVLQLLCVQKVLKEGTSEHEPLSQ</sequence>
<dbReference type="EMBL" id="JAJJMA010051163">
    <property type="protein sequence ID" value="MCL7025966.1"/>
    <property type="molecule type" value="Genomic_DNA"/>
</dbReference>
<protein>
    <submittedName>
        <fullName evidence="2">Uncharacterized protein</fullName>
    </submittedName>
</protein>
<dbReference type="PANTHER" id="PTHR37722:SF2">
    <property type="entry name" value="OS01G0167700 PROTEIN"/>
    <property type="match status" value="1"/>
</dbReference>
<evidence type="ECO:0000256" key="1">
    <source>
        <dbReference type="SAM" id="MobiDB-lite"/>
    </source>
</evidence>
<keyword evidence="3" id="KW-1185">Reference proteome</keyword>
<accession>A0AA41RWR8</accession>
<dbReference type="Proteomes" id="UP001177140">
    <property type="component" value="Unassembled WGS sequence"/>
</dbReference>
<feature type="region of interest" description="Disordered" evidence="1">
    <location>
        <begin position="1"/>
        <end position="49"/>
    </location>
</feature>
<proteinExistence type="predicted"/>
<dbReference type="AlphaFoldDB" id="A0AA41RWR8"/>
<gene>
    <name evidence="2" type="ORF">MKW94_013579</name>
</gene>